<dbReference type="PANTHER" id="PTHR22838">
    <property type="entry name" value="WD REPEAT PROTEIN 26-RELATED"/>
    <property type="match status" value="1"/>
</dbReference>
<dbReference type="InterPro" id="IPR036322">
    <property type="entry name" value="WD40_repeat_dom_sf"/>
</dbReference>
<dbReference type="GO" id="GO:0034657">
    <property type="term" value="C:GID complex"/>
    <property type="evidence" value="ECO:0007669"/>
    <property type="project" value="TreeGrafter"/>
</dbReference>
<keyword evidence="5" id="KW-1133">Transmembrane helix</keyword>
<reference evidence="6" key="1">
    <citation type="submission" date="2022-07" db="EMBL/GenBank/DDBJ databases">
        <title>Genome Sequence of Leucocoprinus birnbaumii.</title>
        <authorList>
            <person name="Buettner E."/>
        </authorList>
    </citation>
    <scope>NUCLEOTIDE SEQUENCE</scope>
    <source>
        <strain evidence="6">VT141</strain>
    </source>
</reference>
<dbReference type="PANTHER" id="PTHR22838:SF0">
    <property type="entry name" value="WD REPEAT-CONTAINING PROTEIN 26"/>
    <property type="match status" value="1"/>
</dbReference>
<protein>
    <submittedName>
        <fullName evidence="6">Uncharacterized protein</fullName>
    </submittedName>
</protein>
<organism evidence="6 7">
    <name type="scientific">Leucocoprinus birnbaumii</name>
    <dbReference type="NCBI Taxonomy" id="56174"/>
    <lineage>
        <taxon>Eukaryota</taxon>
        <taxon>Fungi</taxon>
        <taxon>Dikarya</taxon>
        <taxon>Basidiomycota</taxon>
        <taxon>Agaricomycotina</taxon>
        <taxon>Agaricomycetes</taxon>
        <taxon>Agaricomycetidae</taxon>
        <taxon>Agaricales</taxon>
        <taxon>Agaricineae</taxon>
        <taxon>Agaricaceae</taxon>
        <taxon>Leucocoprinus</taxon>
    </lineage>
</organism>
<dbReference type="InterPro" id="IPR015943">
    <property type="entry name" value="WD40/YVTN_repeat-like_dom_sf"/>
</dbReference>
<dbReference type="PROSITE" id="PS50082">
    <property type="entry name" value="WD_REPEATS_2"/>
    <property type="match status" value="2"/>
</dbReference>
<dbReference type="InterPro" id="IPR051350">
    <property type="entry name" value="WD_repeat-ST_regulator"/>
</dbReference>
<feature type="transmembrane region" description="Helical" evidence="5">
    <location>
        <begin position="397"/>
        <end position="422"/>
    </location>
</feature>
<sequence length="512" mass="55922">MCSDPEDLRQRTGWDGASGSSRAQLLADLQFYIPPSVMIPQRRLATLLHQAREYQHSQCVYHNSPLESSNFSLYTDHHCNKSDFPNTTTTILQGHSDEVWNMQWSHDGMYLATCGKDKTAIIWKTGMSSETGVVTQDWSPHLILGDHQYPVGCLAWSLDDSILLTSSEQHIKLWNAQTGVCIETLTEHSETVTALAWLPDGSGFISGALDGRVIHWNADGKVHDSWGLTPIRVTDLAITPDFTRLVTVGMDRNPSLSDPAATRPGANQASSGTNGGDTSSGGGNTPAGGVSGGGAAGNQANGGGGSRSSNKMIIYDLATRLPEFTVALEGELTSVKISQNSRYALINLAPDEIRLWDLDTNRVARKYTGQKQGRHVIRSCFGGADGHFVVSGSEGSLITLSSLFVVFGLLLSFQCLLICFLISLSLSLAKLNAAEICCAGLTTLARPLYLIHASWNLLWIINSCDDRFSLAIQITPHNHRYHAYPNPSHCLRHFRALDRIHSNNRALKILQR</sequence>
<evidence type="ECO:0000313" key="7">
    <source>
        <dbReference type="Proteomes" id="UP001213000"/>
    </source>
</evidence>
<feature type="compositionally biased region" description="Gly residues" evidence="4">
    <location>
        <begin position="273"/>
        <end position="306"/>
    </location>
</feature>
<evidence type="ECO:0000313" key="6">
    <source>
        <dbReference type="EMBL" id="KAJ3559320.1"/>
    </source>
</evidence>
<proteinExistence type="predicted"/>
<dbReference type="SMART" id="SM00320">
    <property type="entry name" value="WD40"/>
    <property type="match status" value="6"/>
</dbReference>
<dbReference type="AlphaFoldDB" id="A0AAD5YKJ8"/>
<gene>
    <name evidence="6" type="ORF">NP233_g11293</name>
</gene>
<dbReference type="Gene3D" id="2.130.10.10">
    <property type="entry name" value="YVTN repeat-like/Quinoprotein amine dehydrogenase"/>
    <property type="match status" value="1"/>
</dbReference>
<keyword evidence="5" id="KW-0472">Membrane</keyword>
<dbReference type="EMBL" id="JANIEX010001319">
    <property type="protein sequence ID" value="KAJ3559320.1"/>
    <property type="molecule type" value="Genomic_DNA"/>
</dbReference>
<dbReference type="Pfam" id="PF00400">
    <property type="entry name" value="WD40"/>
    <property type="match status" value="3"/>
</dbReference>
<feature type="repeat" description="WD" evidence="3">
    <location>
        <begin position="185"/>
        <end position="217"/>
    </location>
</feature>
<comment type="caution">
    <text evidence="6">The sequence shown here is derived from an EMBL/GenBank/DDBJ whole genome shotgun (WGS) entry which is preliminary data.</text>
</comment>
<dbReference type="GO" id="GO:0043161">
    <property type="term" value="P:proteasome-mediated ubiquitin-dependent protein catabolic process"/>
    <property type="evidence" value="ECO:0007669"/>
    <property type="project" value="TreeGrafter"/>
</dbReference>
<keyword evidence="2" id="KW-0677">Repeat</keyword>
<feature type="region of interest" description="Disordered" evidence="4">
    <location>
        <begin position="253"/>
        <end position="306"/>
    </location>
</feature>
<feature type="repeat" description="WD" evidence="3">
    <location>
        <begin position="92"/>
        <end position="124"/>
    </location>
</feature>
<evidence type="ECO:0000256" key="3">
    <source>
        <dbReference type="PROSITE-ProRule" id="PRU00221"/>
    </source>
</evidence>
<accession>A0AAD5YKJ8</accession>
<evidence type="ECO:0000256" key="5">
    <source>
        <dbReference type="SAM" id="Phobius"/>
    </source>
</evidence>
<evidence type="ECO:0000256" key="1">
    <source>
        <dbReference type="ARBA" id="ARBA00022574"/>
    </source>
</evidence>
<keyword evidence="1 3" id="KW-0853">WD repeat</keyword>
<keyword evidence="7" id="KW-1185">Reference proteome</keyword>
<dbReference type="InterPro" id="IPR001680">
    <property type="entry name" value="WD40_rpt"/>
</dbReference>
<evidence type="ECO:0000256" key="4">
    <source>
        <dbReference type="SAM" id="MobiDB-lite"/>
    </source>
</evidence>
<name>A0AAD5YKJ8_9AGAR</name>
<keyword evidence="5" id="KW-0812">Transmembrane</keyword>
<evidence type="ECO:0000256" key="2">
    <source>
        <dbReference type="ARBA" id="ARBA00022737"/>
    </source>
</evidence>
<dbReference type="Proteomes" id="UP001213000">
    <property type="component" value="Unassembled WGS sequence"/>
</dbReference>
<dbReference type="SUPFAM" id="SSF50978">
    <property type="entry name" value="WD40 repeat-like"/>
    <property type="match status" value="1"/>
</dbReference>
<dbReference type="PROSITE" id="PS50294">
    <property type="entry name" value="WD_REPEATS_REGION"/>
    <property type="match status" value="2"/>
</dbReference>